<sequence>MHFLRKKSSRRRGPWFDLLFVARPATPRGKRKFADSEQIGEDFWRAKWSLTAGRRANGSQGVAESARRLATFVGGKQLESAAFVAAGGPAAEPGQLGVGVAQSAGGNVWVGFGGL</sequence>
<name>A0A1I7RQL6_BURXY</name>
<evidence type="ECO:0000313" key="2">
    <source>
        <dbReference type="EMBL" id="CAG9104788.1"/>
    </source>
</evidence>
<keyword evidence="4" id="KW-1185">Reference proteome</keyword>
<reference evidence="2" key="2">
    <citation type="submission" date="2020-08" db="EMBL/GenBank/DDBJ databases">
        <authorList>
            <person name="Kikuchi T."/>
        </authorList>
    </citation>
    <scope>NUCLEOTIDE SEQUENCE</scope>
    <source>
        <strain evidence="1">Ka4C1</strain>
    </source>
</reference>
<dbReference type="Proteomes" id="UP000582659">
    <property type="component" value="Unassembled WGS sequence"/>
</dbReference>
<dbReference type="WBParaSite" id="BXY_0301000.1">
    <property type="protein sequence ID" value="BXY_0301000.1"/>
    <property type="gene ID" value="BXY_0301000"/>
</dbReference>
<evidence type="ECO:0000313" key="3">
    <source>
        <dbReference type="Proteomes" id="UP000095284"/>
    </source>
</evidence>
<dbReference type="AlphaFoldDB" id="A0A1I7RQL6"/>
<protein>
    <submittedName>
        <fullName evidence="1">(pine wood nematode) hypothetical protein</fullName>
    </submittedName>
</protein>
<gene>
    <name evidence="1" type="ORF">BXYJ_LOCUS5696</name>
</gene>
<reference evidence="5" key="1">
    <citation type="submission" date="2016-11" db="UniProtKB">
        <authorList>
            <consortium name="WormBaseParasite"/>
        </authorList>
    </citation>
    <scope>IDENTIFICATION</scope>
</reference>
<dbReference type="EMBL" id="CAJFCV020000003">
    <property type="protein sequence ID" value="CAG9104788.1"/>
    <property type="molecule type" value="Genomic_DNA"/>
</dbReference>
<dbReference type="Proteomes" id="UP000659654">
    <property type="component" value="Unassembled WGS sequence"/>
</dbReference>
<accession>A0A1I7RQL6</accession>
<dbReference type="Proteomes" id="UP000095284">
    <property type="component" value="Unplaced"/>
</dbReference>
<evidence type="ECO:0000313" key="5">
    <source>
        <dbReference type="WBParaSite" id="BXY_0301000.1"/>
    </source>
</evidence>
<evidence type="ECO:0000313" key="4">
    <source>
        <dbReference type="Proteomes" id="UP000659654"/>
    </source>
</evidence>
<proteinExistence type="predicted"/>
<organism evidence="3 5">
    <name type="scientific">Bursaphelenchus xylophilus</name>
    <name type="common">Pinewood nematode worm</name>
    <name type="synonym">Aphelenchoides xylophilus</name>
    <dbReference type="NCBI Taxonomy" id="6326"/>
    <lineage>
        <taxon>Eukaryota</taxon>
        <taxon>Metazoa</taxon>
        <taxon>Ecdysozoa</taxon>
        <taxon>Nematoda</taxon>
        <taxon>Chromadorea</taxon>
        <taxon>Rhabditida</taxon>
        <taxon>Tylenchina</taxon>
        <taxon>Tylenchomorpha</taxon>
        <taxon>Aphelenchoidea</taxon>
        <taxon>Aphelenchoididae</taxon>
        <taxon>Bursaphelenchus</taxon>
    </lineage>
</organism>
<evidence type="ECO:0000313" key="1">
    <source>
        <dbReference type="EMBL" id="CAD5219473.1"/>
    </source>
</evidence>
<dbReference type="EMBL" id="CAJFDI010000003">
    <property type="protein sequence ID" value="CAD5219473.1"/>
    <property type="molecule type" value="Genomic_DNA"/>
</dbReference>